<dbReference type="EMBL" id="VOMC01000023">
    <property type="protein sequence ID" value="NVI06353.1"/>
    <property type="molecule type" value="Genomic_DNA"/>
</dbReference>
<comment type="caution">
    <text evidence="4">The sequence shown here is derived from an EMBL/GenBank/DDBJ whole genome shotgun (WGS) entry which is preliminary data.</text>
</comment>
<feature type="region of interest" description="Disordered" evidence="1">
    <location>
        <begin position="605"/>
        <end position="624"/>
    </location>
</feature>
<reference evidence="4 5" key="1">
    <citation type="submission" date="2019-08" db="EMBL/GenBank/DDBJ databases">
        <title>Paraburkholderia simonii sp. nov. and P. youngii sp. nov. Brazilian and Mexican Mimosa-associated rhizobia.</title>
        <authorList>
            <person name="Mavima L."/>
            <person name="Beukes C.W."/>
            <person name="Palmer M."/>
            <person name="De Meyer S.E."/>
            <person name="James E.K."/>
            <person name="Maluk M."/>
            <person name="Avontuur J.R."/>
            <person name="Chan W.Y."/>
            <person name="Venter S.N."/>
            <person name="Steenkamp E.T."/>
        </authorList>
    </citation>
    <scope>NUCLEOTIDE SEQUENCE [LARGE SCALE GENOMIC DNA]</scope>
    <source>
        <strain evidence="4 5">JPY454</strain>
    </source>
</reference>
<keyword evidence="2" id="KW-0472">Membrane</keyword>
<sequence>MAQEFVIRIRADDAATATVNKIKAALGKVTDPIDKVQKRVGALGATGNSNLAKLEGGFRRAATAAGKVVDKIVEIVPGLTAIGGAASLAGLSALAVRFGSFGFTLNKTSKLLGMNAQDLAAWHVAARRAGVSAEEFDSSMTASQMAIRGAANGADPHAMLLLQKMGVQIARNKDGTVDYYSTQMRLMKAIQGQRSVQAQREAANTFGMGGLLPMIQQGTWDKDKARAYRQGLVPTDDDIAKAKAFNEDVSDLRGSAEGLANTIGSALIPVLDPVVKAISHWLNDNRAQIADKISGAVQRFVDWISSVDWDNVTSKAAAFFDAIGGIKGVAIAIAAITFAGPISGVLGLISNLTLLTTSAIPAAVAALGGLGLAAAAAFAAFHSEDLNKGESAYLNDHQAKPGQQWDGDPVGQRRAAANAPNAALADRQRYLFERFKAAGYTDAQAAGQIGSLMQENGALDPRVVNSSGHAGIAQWGADRAKQFEKMFGHRVEQGTFGEQTDFYLWEMQNTERLADKRIRMAQTPEQAAEIQAHEYERPGAAEANIANRQSYAERVYASLTGKNSAAPASDGGQNGSTAAEAGSTGAQSVHDARVAQMQQNTLHVTFDNVPPGVRPEAKTQDGSYLPTKVNYRLDGI</sequence>
<feature type="transmembrane region" description="Helical" evidence="2">
    <location>
        <begin position="359"/>
        <end position="381"/>
    </location>
</feature>
<accession>A0ABX2NPG9</accession>
<feature type="domain" description="Phage tail lysozyme" evidence="3">
    <location>
        <begin position="427"/>
        <end position="558"/>
    </location>
</feature>
<proteinExistence type="predicted"/>
<gene>
    <name evidence="4" type="ORF">FSB64_21795</name>
</gene>
<dbReference type="Gene3D" id="1.10.530.10">
    <property type="match status" value="1"/>
</dbReference>
<name>A0ABX2NPG9_9BURK</name>
<evidence type="ECO:0000313" key="4">
    <source>
        <dbReference type="EMBL" id="NVI06353.1"/>
    </source>
</evidence>
<evidence type="ECO:0000313" key="5">
    <source>
        <dbReference type="Proteomes" id="UP000821598"/>
    </source>
</evidence>
<keyword evidence="5" id="KW-1185">Reference proteome</keyword>
<dbReference type="RefSeq" id="WP_176367817.1">
    <property type="nucleotide sequence ID" value="NZ_VOMC01000023.1"/>
</dbReference>
<feature type="region of interest" description="Disordered" evidence="1">
    <location>
        <begin position="563"/>
        <end position="591"/>
    </location>
</feature>
<evidence type="ECO:0000259" key="3">
    <source>
        <dbReference type="Pfam" id="PF18013"/>
    </source>
</evidence>
<organism evidence="4 5">
    <name type="scientific">Paraburkholderia youngii</name>
    <dbReference type="NCBI Taxonomy" id="2782701"/>
    <lineage>
        <taxon>Bacteria</taxon>
        <taxon>Pseudomonadati</taxon>
        <taxon>Pseudomonadota</taxon>
        <taxon>Betaproteobacteria</taxon>
        <taxon>Burkholderiales</taxon>
        <taxon>Burkholderiaceae</taxon>
        <taxon>Paraburkholderia</taxon>
    </lineage>
</organism>
<protein>
    <recommendedName>
        <fullName evidence="3">Phage tail lysozyme domain-containing protein</fullName>
    </recommendedName>
</protein>
<keyword evidence="2" id="KW-1133">Transmembrane helix</keyword>
<evidence type="ECO:0000256" key="1">
    <source>
        <dbReference type="SAM" id="MobiDB-lite"/>
    </source>
</evidence>
<dbReference type="Pfam" id="PF18013">
    <property type="entry name" value="Phage_lysozyme2"/>
    <property type="match status" value="1"/>
</dbReference>
<feature type="transmembrane region" description="Helical" evidence="2">
    <location>
        <begin position="329"/>
        <end position="353"/>
    </location>
</feature>
<dbReference type="Proteomes" id="UP000821598">
    <property type="component" value="Unassembled WGS sequence"/>
</dbReference>
<evidence type="ECO:0000256" key="2">
    <source>
        <dbReference type="SAM" id="Phobius"/>
    </source>
</evidence>
<dbReference type="InterPro" id="IPR041219">
    <property type="entry name" value="Phage_lysozyme2"/>
</dbReference>
<feature type="compositionally biased region" description="Low complexity" evidence="1">
    <location>
        <begin position="575"/>
        <end position="586"/>
    </location>
</feature>
<keyword evidence="2" id="KW-0812">Transmembrane</keyword>